<name>A0A5C8K4Y3_9BACT</name>
<accession>A0A5C8K4Y3</accession>
<dbReference type="RefSeq" id="WP_147922408.1">
    <property type="nucleotide sequence ID" value="NZ_VRTY01000052.1"/>
</dbReference>
<proteinExistence type="predicted"/>
<reference evidence="3 4" key="1">
    <citation type="submission" date="2019-08" db="EMBL/GenBank/DDBJ databases">
        <authorList>
            <person name="Shi S."/>
        </authorList>
    </citation>
    <scope>NUCLEOTIDE SEQUENCE [LARGE SCALE GENOMIC DNA]</scope>
    <source>
        <strain evidence="3 4">GY10130</strain>
    </source>
</reference>
<feature type="signal peptide" evidence="1">
    <location>
        <begin position="1"/>
        <end position="20"/>
    </location>
</feature>
<dbReference type="Proteomes" id="UP000321926">
    <property type="component" value="Unassembled WGS sequence"/>
</dbReference>
<dbReference type="InterPro" id="IPR021782">
    <property type="entry name" value="DUF3347"/>
</dbReference>
<dbReference type="OrthoDB" id="5513217at2"/>
<dbReference type="PROSITE" id="PS51257">
    <property type="entry name" value="PROKAR_LIPOPROTEIN"/>
    <property type="match status" value="1"/>
</dbReference>
<feature type="chain" id="PRO_5022885251" evidence="1">
    <location>
        <begin position="21"/>
        <end position="200"/>
    </location>
</feature>
<evidence type="ECO:0000313" key="4">
    <source>
        <dbReference type="Proteomes" id="UP000321926"/>
    </source>
</evidence>
<sequence>MKKLFAHVAMLAALSLSACSENKTETTDAHGSLQDAAAGAIVVESPSFSSVPDPVKTQIASLLSEYLKLKDALVEESAQNAKAAAANMVELTNSMPVATLTGEQKEYAEQRTANIQEKASAIAATTDLGAQRQQLEELSEATFALTKAFGAADSDLYYQHCPMAFNDKGAYWLSSEKEIRNPYYGKSMLKCGTNEEVFTN</sequence>
<protein>
    <submittedName>
        <fullName evidence="3">DUF3347 domain-containing protein</fullName>
    </submittedName>
</protein>
<keyword evidence="1" id="KW-0732">Signal</keyword>
<evidence type="ECO:0000256" key="1">
    <source>
        <dbReference type="SAM" id="SignalP"/>
    </source>
</evidence>
<dbReference type="EMBL" id="VRTY01000052">
    <property type="protein sequence ID" value="TXK44143.1"/>
    <property type="molecule type" value="Genomic_DNA"/>
</dbReference>
<dbReference type="Pfam" id="PF11827">
    <property type="entry name" value="DUF3347"/>
    <property type="match status" value="1"/>
</dbReference>
<evidence type="ECO:0000259" key="2">
    <source>
        <dbReference type="Pfam" id="PF11827"/>
    </source>
</evidence>
<dbReference type="AlphaFoldDB" id="A0A5C8K4Y3"/>
<feature type="domain" description="DUF3347" evidence="2">
    <location>
        <begin position="63"/>
        <end position="152"/>
    </location>
</feature>
<keyword evidence="4" id="KW-1185">Reference proteome</keyword>
<gene>
    <name evidence="3" type="ORF">FVR03_14125</name>
</gene>
<organism evidence="3 4">
    <name type="scientific">Pontibacter qinzhouensis</name>
    <dbReference type="NCBI Taxonomy" id="2603253"/>
    <lineage>
        <taxon>Bacteria</taxon>
        <taxon>Pseudomonadati</taxon>
        <taxon>Bacteroidota</taxon>
        <taxon>Cytophagia</taxon>
        <taxon>Cytophagales</taxon>
        <taxon>Hymenobacteraceae</taxon>
        <taxon>Pontibacter</taxon>
    </lineage>
</organism>
<comment type="caution">
    <text evidence="3">The sequence shown here is derived from an EMBL/GenBank/DDBJ whole genome shotgun (WGS) entry which is preliminary data.</text>
</comment>
<evidence type="ECO:0000313" key="3">
    <source>
        <dbReference type="EMBL" id="TXK44143.1"/>
    </source>
</evidence>